<evidence type="ECO:0000259" key="2">
    <source>
        <dbReference type="Pfam" id="PF13539"/>
    </source>
</evidence>
<reference evidence="3" key="1">
    <citation type="submission" date="2020-02" db="EMBL/GenBank/DDBJ databases">
        <authorList>
            <person name="Meier V. D."/>
        </authorList>
    </citation>
    <scope>NUCLEOTIDE SEQUENCE</scope>
    <source>
        <strain evidence="3">AVDCRST_MAG56</strain>
    </source>
</reference>
<dbReference type="Gene3D" id="3.30.1380.10">
    <property type="match status" value="1"/>
</dbReference>
<dbReference type="InterPro" id="IPR036365">
    <property type="entry name" value="PGBD-like_sf"/>
</dbReference>
<dbReference type="InterPro" id="IPR036366">
    <property type="entry name" value="PGBDSf"/>
</dbReference>
<name>A0A6J4L3V3_9SPHI</name>
<dbReference type="EMBL" id="CADCTQ010000579">
    <property type="protein sequence ID" value="CAA9322300.1"/>
    <property type="molecule type" value="Genomic_DNA"/>
</dbReference>
<dbReference type="InterPro" id="IPR009045">
    <property type="entry name" value="Zn_M74/Hedgehog-like"/>
</dbReference>
<proteinExistence type="predicted"/>
<feature type="domain" description="Peptidoglycan binding-like" evidence="1">
    <location>
        <begin position="10"/>
        <end position="62"/>
    </location>
</feature>
<dbReference type="GO" id="GO:0008233">
    <property type="term" value="F:peptidase activity"/>
    <property type="evidence" value="ECO:0007669"/>
    <property type="project" value="InterPro"/>
</dbReference>
<sequence>MKVMRKGCTGAGVRSWQYFLLGQSLYPYKADGTFGPRTHEATILFQQKYGLPADGVVGNRTMGQAMLLGFSLLIDTETGQPGPNWPDRPPFEPLLGNEARAQVFGKFRYQSAPVPGNPENIVVEDGWEAKNITWVEIPQLARINNGRTKVRFHKLAARQFQSLWAAWEEAGLIDRAVSWQGSYVPRFIRGSRTTLSNHAFGTAFDINSIWNGLGVCPPVVGQEGCVRELVCIAHQFGFYWGGHFPNRADGMHFEVAVIK</sequence>
<dbReference type="AlphaFoldDB" id="A0A6J4L3V3"/>
<dbReference type="EC" id="3.5.1.28" evidence="3"/>
<evidence type="ECO:0000259" key="1">
    <source>
        <dbReference type="Pfam" id="PF01471"/>
    </source>
</evidence>
<dbReference type="Pfam" id="PF13539">
    <property type="entry name" value="Peptidase_M15_4"/>
    <property type="match status" value="1"/>
</dbReference>
<gene>
    <name evidence="3" type="ORF">AVDCRST_MAG56-7046</name>
</gene>
<organism evidence="3">
    <name type="scientific">uncultured Cytophagales bacterium</name>
    <dbReference type="NCBI Taxonomy" id="158755"/>
    <lineage>
        <taxon>Bacteria</taxon>
        <taxon>Pseudomonadati</taxon>
        <taxon>Bacteroidota</taxon>
        <taxon>Sphingobacteriia</taxon>
        <taxon>Sphingobacteriales</taxon>
        <taxon>environmental samples</taxon>
    </lineage>
</organism>
<protein>
    <submittedName>
        <fullName evidence="3">N-acetylmuramoyl-L-alanine amidase</fullName>
        <ecNumber evidence="3">3.5.1.28</ecNumber>
    </submittedName>
</protein>
<dbReference type="InterPro" id="IPR039561">
    <property type="entry name" value="Peptidase_M15C"/>
</dbReference>
<accession>A0A6J4L3V3</accession>
<feature type="domain" description="Peptidase M15C" evidence="2">
    <location>
        <begin position="190"/>
        <end position="255"/>
    </location>
</feature>
<dbReference type="SUPFAM" id="SSF55166">
    <property type="entry name" value="Hedgehog/DD-peptidase"/>
    <property type="match status" value="1"/>
</dbReference>
<dbReference type="SUPFAM" id="SSF47090">
    <property type="entry name" value="PGBD-like"/>
    <property type="match status" value="1"/>
</dbReference>
<dbReference type="GO" id="GO:0008745">
    <property type="term" value="F:N-acetylmuramoyl-L-alanine amidase activity"/>
    <property type="evidence" value="ECO:0007669"/>
    <property type="project" value="UniProtKB-EC"/>
</dbReference>
<dbReference type="Pfam" id="PF01471">
    <property type="entry name" value="PG_binding_1"/>
    <property type="match status" value="1"/>
</dbReference>
<keyword evidence="3" id="KW-0378">Hydrolase</keyword>
<dbReference type="InterPro" id="IPR002477">
    <property type="entry name" value="Peptidoglycan-bd-like"/>
</dbReference>
<evidence type="ECO:0000313" key="3">
    <source>
        <dbReference type="EMBL" id="CAA9322300.1"/>
    </source>
</evidence>
<dbReference type="Gene3D" id="1.10.101.10">
    <property type="entry name" value="PGBD-like superfamily/PGBD"/>
    <property type="match status" value="1"/>
</dbReference>